<evidence type="ECO:0000313" key="3">
    <source>
        <dbReference type="Proteomes" id="UP001341840"/>
    </source>
</evidence>
<feature type="region of interest" description="Disordered" evidence="1">
    <location>
        <begin position="1"/>
        <end position="22"/>
    </location>
</feature>
<reference evidence="2 3" key="1">
    <citation type="journal article" date="2023" name="Plants (Basel)">
        <title>Bridging the Gap: Combining Genomics and Transcriptomics Approaches to Understand Stylosanthes scabra, an Orphan Legume from the Brazilian Caatinga.</title>
        <authorList>
            <person name="Ferreira-Neto J.R.C."/>
            <person name="da Silva M.D."/>
            <person name="Binneck E."/>
            <person name="de Melo N.F."/>
            <person name="da Silva R.H."/>
            <person name="de Melo A.L.T.M."/>
            <person name="Pandolfi V."/>
            <person name="Bustamante F.O."/>
            <person name="Brasileiro-Vidal A.C."/>
            <person name="Benko-Iseppon A.M."/>
        </authorList>
    </citation>
    <scope>NUCLEOTIDE SEQUENCE [LARGE SCALE GENOMIC DNA]</scope>
    <source>
        <tissue evidence="2">Leaves</tissue>
    </source>
</reference>
<sequence length="155" mass="16607">MRATREAPPAPQSAHPRPFPVISLDPLLQSPFDTSGLEEVFEMMRAPEPAVLSQAASYRASRDHRLDPFSSIVGASPHPPHGLGYTVSDFGGTPHQYRTPPAYFDFMSGPIPTTTQAETTPTEPSGPPPPQRPTRAARPPPCGTGGDLHHGSGYM</sequence>
<dbReference type="Proteomes" id="UP001341840">
    <property type="component" value="Unassembled WGS sequence"/>
</dbReference>
<comment type="caution">
    <text evidence="2">The sequence shown here is derived from an EMBL/GenBank/DDBJ whole genome shotgun (WGS) entry which is preliminary data.</text>
</comment>
<dbReference type="EMBL" id="JASCZI010000363">
    <property type="protein sequence ID" value="MED6111325.1"/>
    <property type="molecule type" value="Genomic_DNA"/>
</dbReference>
<proteinExistence type="predicted"/>
<accession>A0ABU6QHF6</accession>
<name>A0ABU6QHF6_9FABA</name>
<feature type="compositionally biased region" description="Pro residues" evidence="1">
    <location>
        <begin position="124"/>
        <end position="142"/>
    </location>
</feature>
<gene>
    <name evidence="2" type="ORF">PIB30_051363</name>
</gene>
<feature type="region of interest" description="Disordered" evidence="1">
    <location>
        <begin position="96"/>
        <end position="155"/>
    </location>
</feature>
<keyword evidence="3" id="KW-1185">Reference proteome</keyword>
<feature type="compositionally biased region" description="Low complexity" evidence="1">
    <location>
        <begin position="110"/>
        <end position="123"/>
    </location>
</feature>
<organism evidence="2 3">
    <name type="scientific">Stylosanthes scabra</name>
    <dbReference type="NCBI Taxonomy" id="79078"/>
    <lineage>
        <taxon>Eukaryota</taxon>
        <taxon>Viridiplantae</taxon>
        <taxon>Streptophyta</taxon>
        <taxon>Embryophyta</taxon>
        <taxon>Tracheophyta</taxon>
        <taxon>Spermatophyta</taxon>
        <taxon>Magnoliopsida</taxon>
        <taxon>eudicotyledons</taxon>
        <taxon>Gunneridae</taxon>
        <taxon>Pentapetalae</taxon>
        <taxon>rosids</taxon>
        <taxon>fabids</taxon>
        <taxon>Fabales</taxon>
        <taxon>Fabaceae</taxon>
        <taxon>Papilionoideae</taxon>
        <taxon>50 kb inversion clade</taxon>
        <taxon>dalbergioids sensu lato</taxon>
        <taxon>Dalbergieae</taxon>
        <taxon>Pterocarpus clade</taxon>
        <taxon>Stylosanthes</taxon>
    </lineage>
</organism>
<evidence type="ECO:0000256" key="1">
    <source>
        <dbReference type="SAM" id="MobiDB-lite"/>
    </source>
</evidence>
<evidence type="ECO:0000313" key="2">
    <source>
        <dbReference type="EMBL" id="MED6111325.1"/>
    </source>
</evidence>
<protein>
    <submittedName>
        <fullName evidence="2">Uncharacterized protein</fullName>
    </submittedName>
</protein>